<evidence type="ECO:0000313" key="1">
    <source>
        <dbReference type="EMBL" id="KKK98490.1"/>
    </source>
</evidence>
<name>A0A0F9AJL8_9ZZZZ</name>
<gene>
    <name evidence="1" type="ORF">LCGC14_2642230</name>
</gene>
<dbReference type="AlphaFoldDB" id="A0A0F9AJL8"/>
<protein>
    <submittedName>
        <fullName evidence="1">Uncharacterized protein</fullName>
    </submittedName>
</protein>
<organism evidence="1">
    <name type="scientific">marine sediment metagenome</name>
    <dbReference type="NCBI Taxonomy" id="412755"/>
    <lineage>
        <taxon>unclassified sequences</taxon>
        <taxon>metagenomes</taxon>
        <taxon>ecological metagenomes</taxon>
    </lineage>
</organism>
<accession>A0A0F9AJL8</accession>
<proteinExistence type="predicted"/>
<dbReference type="EMBL" id="LAZR01045594">
    <property type="protein sequence ID" value="KKK98490.1"/>
    <property type="molecule type" value="Genomic_DNA"/>
</dbReference>
<sequence length="91" mass="10487">MSRAIILKEIDLERERQEGFWGSDFDDLNTPNDWVTSIVHYVVEGAYDGRSMFYTPENFREHLVKAATITVAAIEALDRNGKLAPRHYDRG</sequence>
<comment type="caution">
    <text evidence="1">The sequence shown here is derived from an EMBL/GenBank/DDBJ whole genome shotgun (WGS) entry which is preliminary data.</text>
</comment>
<reference evidence="1" key="1">
    <citation type="journal article" date="2015" name="Nature">
        <title>Complex archaea that bridge the gap between prokaryotes and eukaryotes.</title>
        <authorList>
            <person name="Spang A."/>
            <person name="Saw J.H."/>
            <person name="Jorgensen S.L."/>
            <person name="Zaremba-Niedzwiedzka K."/>
            <person name="Martijn J."/>
            <person name="Lind A.E."/>
            <person name="van Eijk R."/>
            <person name="Schleper C."/>
            <person name="Guy L."/>
            <person name="Ettema T.J."/>
        </authorList>
    </citation>
    <scope>NUCLEOTIDE SEQUENCE</scope>
</reference>